<evidence type="ECO:0000256" key="1">
    <source>
        <dbReference type="ARBA" id="ARBA00004448"/>
    </source>
</evidence>
<sequence length="319" mass="35560">MGNPNTSGLSFGTVYGLSCLSACVAETVTFPLDLFKTLLQAERISRGERATHQAYRSRVLSIFKEAVAKEQGGYMNLWRGLMPACLRHIVYSGSRLGLYEFWREDVLGRDADGSFPLHKAVAAGMLSGAIGQFFSSPADVVKVRMQTEVGRRRAGLPPLYRSTREAFVAIFREGGLRGLWRGWVPNCQRAALVQLGDLTTYDCTKQYLLRDQKEGGWALEDNARTHACASLAAGLVAALLGTPADVVKTRCMNQPCDAVTGKALLYRSSFDCLRSVVREEGYQALWRGCFLNWLRMAPWSLTFYLSFEHLRRMSGLRSF</sequence>
<organism evidence="12 13">
    <name type="scientific">Nannochloropsis salina CCMP1776</name>
    <dbReference type="NCBI Taxonomy" id="1027361"/>
    <lineage>
        <taxon>Eukaryota</taxon>
        <taxon>Sar</taxon>
        <taxon>Stramenopiles</taxon>
        <taxon>Ochrophyta</taxon>
        <taxon>Eustigmatophyceae</taxon>
        <taxon>Eustigmatales</taxon>
        <taxon>Monodopsidaceae</taxon>
        <taxon>Microchloropsis</taxon>
        <taxon>Microchloropsis salina</taxon>
    </lineage>
</organism>
<keyword evidence="4 10" id="KW-0812">Transmembrane</keyword>
<keyword evidence="6" id="KW-0999">Mitochondrion inner membrane</keyword>
<keyword evidence="5" id="KW-0677">Repeat</keyword>
<evidence type="ECO:0000256" key="4">
    <source>
        <dbReference type="ARBA" id="ARBA00022692"/>
    </source>
</evidence>
<dbReference type="GO" id="GO:0005743">
    <property type="term" value="C:mitochondrial inner membrane"/>
    <property type="evidence" value="ECO:0007669"/>
    <property type="project" value="UniProtKB-SubCell"/>
</dbReference>
<dbReference type="InterPro" id="IPR050391">
    <property type="entry name" value="Mito_Metabolite_Transporter"/>
</dbReference>
<evidence type="ECO:0000256" key="10">
    <source>
        <dbReference type="PROSITE-ProRule" id="PRU00282"/>
    </source>
</evidence>
<dbReference type="PANTHER" id="PTHR45618">
    <property type="entry name" value="MITOCHONDRIAL DICARBOXYLATE CARRIER-RELATED"/>
    <property type="match status" value="1"/>
</dbReference>
<evidence type="ECO:0000256" key="5">
    <source>
        <dbReference type="ARBA" id="ARBA00022737"/>
    </source>
</evidence>
<gene>
    <name evidence="12" type="ORF">NSK_006076</name>
</gene>
<evidence type="ECO:0000256" key="3">
    <source>
        <dbReference type="ARBA" id="ARBA00022448"/>
    </source>
</evidence>
<dbReference type="SUPFAM" id="SSF103506">
    <property type="entry name" value="Mitochondrial carrier"/>
    <property type="match status" value="1"/>
</dbReference>
<protein>
    <submittedName>
        <fullName evidence="12">Uncharacterized protein</fullName>
    </submittedName>
</protein>
<keyword evidence="9 10" id="KW-0472">Membrane</keyword>
<comment type="subcellular location">
    <subcellularLocation>
        <location evidence="1">Mitochondrion inner membrane</location>
        <topology evidence="1">Multi-pass membrane protein</topology>
    </subcellularLocation>
</comment>
<proteinExistence type="inferred from homology"/>
<dbReference type="Gene3D" id="1.50.40.10">
    <property type="entry name" value="Mitochondrial carrier domain"/>
    <property type="match status" value="1"/>
</dbReference>
<dbReference type="PROSITE" id="PS50920">
    <property type="entry name" value="SOLCAR"/>
    <property type="match status" value="3"/>
</dbReference>
<keyword evidence="8" id="KW-0496">Mitochondrion</keyword>
<dbReference type="EMBL" id="SDOX01000096">
    <property type="protein sequence ID" value="TFJ82652.1"/>
    <property type="molecule type" value="Genomic_DNA"/>
</dbReference>
<dbReference type="OrthoDB" id="448427at2759"/>
<feature type="repeat" description="Solcar" evidence="10">
    <location>
        <begin position="115"/>
        <end position="207"/>
    </location>
</feature>
<dbReference type="Proteomes" id="UP000355283">
    <property type="component" value="Unassembled WGS sequence"/>
</dbReference>
<evidence type="ECO:0000256" key="9">
    <source>
        <dbReference type="ARBA" id="ARBA00023136"/>
    </source>
</evidence>
<dbReference type="InterPro" id="IPR023395">
    <property type="entry name" value="MCP_dom_sf"/>
</dbReference>
<evidence type="ECO:0000313" key="12">
    <source>
        <dbReference type="EMBL" id="TFJ82652.1"/>
    </source>
</evidence>
<keyword evidence="3 11" id="KW-0813">Transport</keyword>
<comment type="similarity">
    <text evidence="2 11">Belongs to the mitochondrial carrier (TC 2.A.29) family.</text>
</comment>
<dbReference type="InterPro" id="IPR018108">
    <property type="entry name" value="MCP_transmembrane"/>
</dbReference>
<keyword evidence="7" id="KW-1133">Transmembrane helix</keyword>
<feature type="repeat" description="Solcar" evidence="10">
    <location>
        <begin position="13"/>
        <end position="105"/>
    </location>
</feature>
<keyword evidence="13" id="KW-1185">Reference proteome</keyword>
<reference evidence="12 13" key="1">
    <citation type="submission" date="2019-01" db="EMBL/GenBank/DDBJ databases">
        <title>Nuclear Genome Assembly of the Microalgal Biofuel strain Nannochloropsis salina CCMP1776.</title>
        <authorList>
            <person name="Hovde B."/>
        </authorList>
    </citation>
    <scope>NUCLEOTIDE SEQUENCE [LARGE SCALE GENOMIC DNA]</scope>
    <source>
        <strain evidence="12 13">CCMP1776</strain>
    </source>
</reference>
<evidence type="ECO:0000256" key="6">
    <source>
        <dbReference type="ARBA" id="ARBA00022792"/>
    </source>
</evidence>
<evidence type="ECO:0000256" key="11">
    <source>
        <dbReference type="RuleBase" id="RU000488"/>
    </source>
</evidence>
<name>A0A4D9CTW3_9STRA</name>
<evidence type="ECO:0000256" key="8">
    <source>
        <dbReference type="ARBA" id="ARBA00023128"/>
    </source>
</evidence>
<evidence type="ECO:0000256" key="2">
    <source>
        <dbReference type="ARBA" id="ARBA00006375"/>
    </source>
</evidence>
<feature type="repeat" description="Solcar" evidence="10">
    <location>
        <begin position="221"/>
        <end position="313"/>
    </location>
</feature>
<evidence type="ECO:0000313" key="13">
    <source>
        <dbReference type="Proteomes" id="UP000355283"/>
    </source>
</evidence>
<accession>A0A4D9CTW3</accession>
<dbReference type="Pfam" id="PF00153">
    <property type="entry name" value="Mito_carr"/>
    <property type="match status" value="3"/>
</dbReference>
<evidence type="ECO:0000256" key="7">
    <source>
        <dbReference type="ARBA" id="ARBA00022989"/>
    </source>
</evidence>
<dbReference type="FunFam" id="1.50.40.10:FF:000062">
    <property type="entry name" value="mitochondrial uncoupling protein 3"/>
    <property type="match status" value="1"/>
</dbReference>
<dbReference type="AlphaFoldDB" id="A0A4D9CTW3"/>
<comment type="caution">
    <text evidence="12">The sequence shown here is derived from an EMBL/GenBank/DDBJ whole genome shotgun (WGS) entry which is preliminary data.</text>
</comment>